<keyword evidence="1" id="KW-1133">Transmembrane helix</keyword>
<feature type="transmembrane region" description="Helical" evidence="1">
    <location>
        <begin position="219"/>
        <end position="237"/>
    </location>
</feature>
<dbReference type="PANTHER" id="PTHR34502">
    <property type="entry name" value="DUF6594 DOMAIN-CONTAINING PROTEIN-RELATED"/>
    <property type="match status" value="1"/>
</dbReference>
<evidence type="ECO:0000313" key="3">
    <source>
        <dbReference type="EMBL" id="ORY06037.1"/>
    </source>
</evidence>
<protein>
    <recommendedName>
        <fullName evidence="2">DUF6594 domain-containing protein</fullName>
    </recommendedName>
</protein>
<feature type="transmembrane region" description="Helical" evidence="1">
    <location>
        <begin position="184"/>
        <end position="207"/>
    </location>
</feature>
<dbReference type="PANTHER" id="PTHR34502:SF4">
    <property type="entry name" value="DUF6594 DOMAIN-CONTAINING PROTEIN"/>
    <property type="match status" value="1"/>
</dbReference>
<keyword evidence="1" id="KW-0812">Transmembrane</keyword>
<name>A0A1Y1Z7S0_9PLEO</name>
<dbReference type="AlphaFoldDB" id="A0A1Y1Z7S0"/>
<evidence type="ECO:0000256" key="1">
    <source>
        <dbReference type="SAM" id="Phobius"/>
    </source>
</evidence>
<dbReference type="Pfam" id="PF20237">
    <property type="entry name" value="DUF6594"/>
    <property type="match status" value="1"/>
</dbReference>
<comment type="caution">
    <text evidence="3">The sequence shown here is derived from an EMBL/GenBank/DDBJ whole genome shotgun (WGS) entry which is preliminary data.</text>
</comment>
<accession>A0A1Y1Z7S0</accession>
<dbReference type="EMBL" id="MCFA01000120">
    <property type="protein sequence ID" value="ORY06037.1"/>
    <property type="molecule type" value="Genomic_DNA"/>
</dbReference>
<dbReference type="Proteomes" id="UP000193144">
    <property type="component" value="Unassembled WGS sequence"/>
</dbReference>
<organism evidence="3 4">
    <name type="scientific">Clohesyomyces aquaticus</name>
    <dbReference type="NCBI Taxonomy" id="1231657"/>
    <lineage>
        <taxon>Eukaryota</taxon>
        <taxon>Fungi</taxon>
        <taxon>Dikarya</taxon>
        <taxon>Ascomycota</taxon>
        <taxon>Pezizomycotina</taxon>
        <taxon>Dothideomycetes</taxon>
        <taxon>Pleosporomycetidae</taxon>
        <taxon>Pleosporales</taxon>
        <taxon>Lindgomycetaceae</taxon>
        <taxon>Clohesyomyces</taxon>
    </lineage>
</organism>
<dbReference type="InterPro" id="IPR046529">
    <property type="entry name" value="DUF6594"/>
</dbReference>
<sequence length="271" mass="30140">MALDPDKEALIFRKFDYLNARRLLHLQSELTELEDQLHDLDAQSRKDVDSKKSLKKHEIFVERAEVQDSTDQKRSALLIEIHSKLNEYHNTLVLESQVASLHAPPMRALKAYRSYFSGEGPMDRIVFGKAQAALNDGQDFVTLQPAPETDVLSRFVRDHWSQQLRSSIHPNPNETTLRFREMRIGLIVGLINIIAALVLIIGAVVSLFKLRTKPDSVRLGSIAGFTAFFAITLGLLTNVKRAEVFAAMAAYAAVLVVFVSGDLGGSGGNKV</sequence>
<feature type="transmembrane region" description="Helical" evidence="1">
    <location>
        <begin position="244"/>
        <end position="261"/>
    </location>
</feature>
<gene>
    <name evidence="3" type="ORF">BCR34DRAFT_490468</name>
</gene>
<reference evidence="3 4" key="1">
    <citation type="submission" date="2016-07" db="EMBL/GenBank/DDBJ databases">
        <title>Pervasive Adenine N6-methylation of Active Genes in Fungi.</title>
        <authorList>
            <consortium name="DOE Joint Genome Institute"/>
            <person name="Mondo S.J."/>
            <person name="Dannebaum R.O."/>
            <person name="Kuo R.C."/>
            <person name="Labutti K."/>
            <person name="Haridas S."/>
            <person name="Kuo A."/>
            <person name="Salamov A."/>
            <person name="Ahrendt S.R."/>
            <person name="Lipzen A."/>
            <person name="Sullivan W."/>
            <person name="Andreopoulos W.B."/>
            <person name="Clum A."/>
            <person name="Lindquist E."/>
            <person name="Daum C."/>
            <person name="Ramamoorthy G.K."/>
            <person name="Gryganskyi A."/>
            <person name="Culley D."/>
            <person name="Magnuson J.K."/>
            <person name="James T.Y."/>
            <person name="O'Malley M.A."/>
            <person name="Stajich J.E."/>
            <person name="Spatafora J.W."/>
            <person name="Visel A."/>
            <person name="Grigoriev I.V."/>
        </authorList>
    </citation>
    <scope>NUCLEOTIDE SEQUENCE [LARGE SCALE GENOMIC DNA]</scope>
    <source>
        <strain evidence="3 4">CBS 115471</strain>
    </source>
</reference>
<evidence type="ECO:0000259" key="2">
    <source>
        <dbReference type="Pfam" id="PF20237"/>
    </source>
</evidence>
<proteinExistence type="predicted"/>
<dbReference type="OrthoDB" id="3533814at2759"/>
<feature type="domain" description="DUF6594" evidence="2">
    <location>
        <begin position="2"/>
        <end position="256"/>
    </location>
</feature>
<evidence type="ECO:0000313" key="4">
    <source>
        <dbReference type="Proteomes" id="UP000193144"/>
    </source>
</evidence>
<keyword evidence="1" id="KW-0472">Membrane</keyword>
<keyword evidence="4" id="KW-1185">Reference proteome</keyword>